<protein>
    <submittedName>
        <fullName evidence="1">Uncharacterized protein</fullName>
    </submittedName>
</protein>
<gene>
    <name evidence="1" type="ORF">QC762_0003670</name>
</gene>
<proteinExistence type="predicted"/>
<dbReference type="GeneID" id="87902278"/>
<comment type="caution">
    <text evidence="1">The sequence shown here is derived from an EMBL/GenBank/DDBJ whole genome shotgun (WGS) entry which is preliminary data.</text>
</comment>
<evidence type="ECO:0000313" key="1">
    <source>
        <dbReference type="EMBL" id="KAK4658937.1"/>
    </source>
</evidence>
<keyword evidence="2" id="KW-1185">Reference proteome</keyword>
<reference evidence="1 2" key="1">
    <citation type="journal article" date="2023" name="bioRxiv">
        <title>High-quality genome assemblies of four members of thePodospora anserinaspecies complex.</title>
        <authorList>
            <person name="Ament-Velasquez S.L."/>
            <person name="Vogan A.A."/>
            <person name="Wallerman O."/>
            <person name="Hartmann F."/>
            <person name="Gautier V."/>
            <person name="Silar P."/>
            <person name="Giraud T."/>
            <person name="Johannesson H."/>
        </authorList>
    </citation>
    <scope>NUCLEOTIDE SEQUENCE [LARGE SCALE GENOMIC DNA]</scope>
    <source>
        <strain evidence="1 2">CBS 415.72m</strain>
    </source>
</reference>
<dbReference type="RefSeq" id="XP_062747909.1">
    <property type="nucleotide sequence ID" value="XM_062882789.1"/>
</dbReference>
<accession>A0ABR0GT44</accession>
<name>A0ABR0GT44_9PEZI</name>
<organism evidence="1 2">
    <name type="scientific">Podospora pseudocomata</name>
    <dbReference type="NCBI Taxonomy" id="2093779"/>
    <lineage>
        <taxon>Eukaryota</taxon>
        <taxon>Fungi</taxon>
        <taxon>Dikarya</taxon>
        <taxon>Ascomycota</taxon>
        <taxon>Pezizomycotina</taxon>
        <taxon>Sordariomycetes</taxon>
        <taxon>Sordariomycetidae</taxon>
        <taxon>Sordariales</taxon>
        <taxon>Podosporaceae</taxon>
        <taxon>Podospora</taxon>
    </lineage>
</organism>
<dbReference type="EMBL" id="JAFFHA010000001">
    <property type="protein sequence ID" value="KAK4658937.1"/>
    <property type="molecule type" value="Genomic_DNA"/>
</dbReference>
<sequence>MAPKPHVQYHEDLRQASNFWISSGGTMRSSETRCIRTPTITRPMRGDTLGAHYTRAAVNCTLQQVVLAQTARPTL</sequence>
<dbReference type="Proteomes" id="UP001323405">
    <property type="component" value="Unassembled WGS sequence"/>
</dbReference>
<evidence type="ECO:0000313" key="2">
    <source>
        <dbReference type="Proteomes" id="UP001323405"/>
    </source>
</evidence>